<reference evidence="8" key="1">
    <citation type="submission" date="2020-02" db="EMBL/GenBank/DDBJ databases">
        <authorList>
            <person name="Meier V. D."/>
        </authorList>
    </citation>
    <scope>NUCLEOTIDE SEQUENCE</scope>
    <source>
        <strain evidence="8">AVDCRST_MAG55</strain>
    </source>
</reference>
<dbReference type="SUPFAM" id="SSF103481">
    <property type="entry name" value="Multidrug resistance efflux transporter EmrE"/>
    <property type="match status" value="1"/>
</dbReference>
<evidence type="ECO:0000256" key="3">
    <source>
        <dbReference type="ARBA" id="ARBA00022692"/>
    </source>
</evidence>
<evidence type="ECO:0000256" key="4">
    <source>
        <dbReference type="ARBA" id="ARBA00022989"/>
    </source>
</evidence>
<evidence type="ECO:0000256" key="1">
    <source>
        <dbReference type="ARBA" id="ARBA00004141"/>
    </source>
</evidence>
<keyword evidence="5 6" id="KW-0472">Membrane</keyword>
<feature type="transmembrane region" description="Helical" evidence="6">
    <location>
        <begin position="246"/>
        <end position="266"/>
    </location>
</feature>
<gene>
    <name evidence="8" type="ORF">AVDCRST_MAG55-436</name>
</gene>
<dbReference type="InterPro" id="IPR000620">
    <property type="entry name" value="EamA_dom"/>
</dbReference>
<feature type="transmembrane region" description="Helical" evidence="6">
    <location>
        <begin position="272"/>
        <end position="292"/>
    </location>
</feature>
<keyword evidence="4 6" id="KW-1133">Transmembrane helix</keyword>
<keyword evidence="3 6" id="KW-0812">Transmembrane</keyword>
<evidence type="ECO:0000259" key="7">
    <source>
        <dbReference type="Pfam" id="PF00892"/>
    </source>
</evidence>
<feature type="transmembrane region" description="Helical" evidence="6">
    <location>
        <begin position="21"/>
        <end position="42"/>
    </location>
</feature>
<dbReference type="InterPro" id="IPR037185">
    <property type="entry name" value="EmrE-like"/>
</dbReference>
<protein>
    <submittedName>
        <fullName evidence="8">Integral membrane protein</fullName>
    </submittedName>
</protein>
<name>A0A6J4NSA1_9ACTN</name>
<organism evidence="8">
    <name type="scientific">uncultured Rubrobacteraceae bacterium</name>
    <dbReference type="NCBI Taxonomy" id="349277"/>
    <lineage>
        <taxon>Bacteria</taxon>
        <taxon>Bacillati</taxon>
        <taxon>Actinomycetota</taxon>
        <taxon>Rubrobacteria</taxon>
        <taxon>Rubrobacterales</taxon>
        <taxon>Rubrobacteraceae</taxon>
        <taxon>environmental samples</taxon>
    </lineage>
</organism>
<dbReference type="GO" id="GO:0016020">
    <property type="term" value="C:membrane"/>
    <property type="evidence" value="ECO:0007669"/>
    <property type="project" value="UniProtKB-SubCell"/>
</dbReference>
<evidence type="ECO:0000256" key="2">
    <source>
        <dbReference type="ARBA" id="ARBA00007362"/>
    </source>
</evidence>
<dbReference type="PANTHER" id="PTHR32322:SF2">
    <property type="entry name" value="EAMA DOMAIN-CONTAINING PROTEIN"/>
    <property type="match status" value="1"/>
</dbReference>
<feature type="transmembrane region" description="Helical" evidence="6">
    <location>
        <begin position="186"/>
        <end position="204"/>
    </location>
</feature>
<evidence type="ECO:0000256" key="5">
    <source>
        <dbReference type="ARBA" id="ARBA00023136"/>
    </source>
</evidence>
<feature type="transmembrane region" description="Helical" evidence="6">
    <location>
        <begin position="104"/>
        <end position="122"/>
    </location>
</feature>
<dbReference type="AlphaFoldDB" id="A0A6J4NSA1"/>
<feature type="transmembrane region" description="Helical" evidence="6">
    <location>
        <begin position="155"/>
        <end position="174"/>
    </location>
</feature>
<evidence type="ECO:0000256" key="6">
    <source>
        <dbReference type="SAM" id="Phobius"/>
    </source>
</evidence>
<feature type="transmembrane region" description="Helical" evidence="6">
    <location>
        <begin position="48"/>
        <end position="66"/>
    </location>
</feature>
<evidence type="ECO:0000313" key="8">
    <source>
        <dbReference type="EMBL" id="CAA9396901.1"/>
    </source>
</evidence>
<comment type="similarity">
    <text evidence="2">Belongs to the EamA transporter family.</text>
</comment>
<dbReference type="Pfam" id="PF00892">
    <property type="entry name" value="EamA"/>
    <property type="match status" value="1"/>
</dbReference>
<feature type="transmembrane region" description="Helical" evidence="6">
    <location>
        <begin position="129"/>
        <end position="149"/>
    </location>
</feature>
<feature type="transmembrane region" description="Helical" evidence="6">
    <location>
        <begin position="216"/>
        <end position="234"/>
    </location>
</feature>
<sequence length="296" mass="30103">MHKDASSAREPAKRSRGVPPTGLVLLSIGSVQFGAAIAKGLFDSLGPGGTVLFRISLAALVLLLLWRPKLGGYARREYALAALFGLVLAGMNLSLYLAIDRIPLGVAVTLEFLGPLGVAVAGSRRLLDGLWVVLAATGIALLAPLNVLGGNDLNPLGVLFALSAGVLWAGYILLSARVGGTFPGGTGLVISLCVGTLVLLPVGIADGGYALLDPRYLLAGLGVAILSSAVPYSLELEALRKLPTRVFGVLMSLEPAVAALVGFLVLDELLGLRAVAAVVLVTVAAAGASLFAKGGP</sequence>
<feature type="domain" description="EamA" evidence="7">
    <location>
        <begin position="156"/>
        <end position="287"/>
    </location>
</feature>
<dbReference type="EMBL" id="CADCUZ010000019">
    <property type="protein sequence ID" value="CAA9396901.1"/>
    <property type="molecule type" value="Genomic_DNA"/>
</dbReference>
<accession>A0A6J4NSA1</accession>
<feature type="transmembrane region" description="Helical" evidence="6">
    <location>
        <begin position="78"/>
        <end position="98"/>
    </location>
</feature>
<dbReference type="PANTHER" id="PTHR32322">
    <property type="entry name" value="INNER MEMBRANE TRANSPORTER"/>
    <property type="match status" value="1"/>
</dbReference>
<proteinExistence type="inferred from homology"/>
<dbReference type="InterPro" id="IPR050638">
    <property type="entry name" value="AA-Vitamin_Transporters"/>
</dbReference>
<comment type="subcellular location">
    <subcellularLocation>
        <location evidence="1">Membrane</location>
        <topology evidence="1">Multi-pass membrane protein</topology>
    </subcellularLocation>
</comment>